<feature type="domain" description="RNA polymerase sigma-70 region 4" evidence="7">
    <location>
        <begin position="129"/>
        <end position="177"/>
    </location>
</feature>
<dbReference type="PANTHER" id="PTHR43133">
    <property type="entry name" value="RNA POLYMERASE ECF-TYPE SIGMA FACTO"/>
    <property type="match status" value="1"/>
</dbReference>
<evidence type="ECO:0000259" key="6">
    <source>
        <dbReference type="Pfam" id="PF04542"/>
    </source>
</evidence>
<dbReference type="InterPro" id="IPR013325">
    <property type="entry name" value="RNA_pol_sigma_r2"/>
</dbReference>
<dbReference type="InterPro" id="IPR039425">
    <property type="entry name" value="RNA_pol_sigma-70-like"/>
</dbReference>
<dbReference type="GO" id="GO:0016987">
    <property type="term" value="F:sigma factor activity"/>
    <property type="evidence" value="ECO:0007669"/>
    <property type="project" value="UniProtKB-KW"/>
</dbReference>
<proteinExistence type="inferred from homology"/>
<sequence>MSEQNLEGERLLREMGRGSRAAFEAFYERYAAFVYRVALRMLHDPMEAEDLCHDIFLEAYRTAAQYDRQRGSVEAWLAVKTKSRCMDRLRRTQAKQQREQAADSHPLQGDSVEETVLAKLERETVRNVLNGIPEPQRQAVYGAYFQAKTHRELADIMARPIGTVKSLIRYGLHNLRKQLAETGWYGSGKGGDKRE</sequence>
<dbReference type="InterPro" id="IPR013324">
    <property type="entry name" value="RNA_pol_sigma_r3/r4-like"/>
</dbReference>
<evidence type="ECO:0000256" key="5">
    <source>
        <dbReference type="ARBA" id="ARBA00023163"/>
    </source>
</evidence>
<organism evidence="8 9">
    <name type="scientific">Brevibacillus thermoruber</name>
    <dbReference type="NCBI Taxonomy" id="33942"/>
    <lineage>
        <taxon>Bacteria</taxon>
        <taxon>Bacillati</taxon>
        <taxon>Bacillota</taxon>
        <taxon>Bacilli</taxon>
        <taxon>Bacillales</taxon>
        <taxon>Paenibacillaceae</taxon>
        <taxon>Brevibacillus</taxon>
    </lineage>
</organism>
<name>A0A9X3TNX8_9BACL</name>
<comment type="similarity">
    <text evidence="1">Belongs to the sigma-70 factor family. ECF subfamily.</text>
</comment>
<dbReference type="Pfam" id="PF04545">
    <property type="entry name" value="Sigma70_r4"/>
    <property type="match status" value="1"/>
</dbReference>
<dbReference type="SUPFAM" id="SSF88946">
    <property type="entry name" value="Sigma2 domain of RNA polymerase sigma factors"/>
    <property type="match status" value="1"/>
</dbReference>
<comment type="caution">
    <text evidence="8">The sequence shown here is derived from an EMBL/GenBank/DDBJ whole genome shotgun (WGS) entry which is preliminary data.</text>
</comment>
<protein>
    <submittedName>
        <fullName evidence="8">Sigma-70 family RNA polymerase sigma factor</fullName>
    </submittedName>
</protein>
<dbReference type="GO" id="GO:0006352">
    <property type="term" value="P:DNA-templated transcription initiation"/>
    <property type="evidence" value="ECO:0007669"/>
    <property type="project" value="InterPro"/>
</dbReference>
<reference evidence="8" key="1">
    <citation type="submission" date="2022-12" db="EMBL/GenBank/DDBJ databases">
        <title>Draft genome sequence of the thermophilic strain Brevibacillus thermoruber HT42, isolated from Los Humeros, Puebla, Mexico, with biotechnological potential.</title>
        <authorList>
            <person name="Lara Sanchez J."/>
            <person name="Solis Palacios R."/>
            <person name="Bustos Baena A.S."/>
            <person name="Ruz Baez A.E."/>
            <person name="Espinosa Luna G."/>
            <person name="Oliart Ros R.M."/>
        </authorList>
    </citation>
    <scope>NUCLEOTIDE SEQUENCE</scope>
    <source>
        <strain evidence="8">HT42</strain>
    </source>
</reference>
<dbReference type="Gene3D" id="1.10.10.10">
    <property type="entry name" value="Winged helix-like DNA-binding domain superfamily/Winged helix DNA-binding domain"/>
    <property type="match status" value="1"/>
</dbReference>
<dbReference type="Proteomes" id="UP001151071">
    <property type="component" value="Unassembled WGS sequence"/>
</dbReference>
<gene>
    <name evidence="8" type="ORF">O3V59_05720</name>
</gene>
<keyword evidence="3" id="KW-0731">Sigma factor</keyword>
<evidence type="ECO:0000313" key="8">
    <source>
        <dbReference type="EMBL" id="MDA5107847.1"/>
    </source>
</evidence>
<dbReference type="SUPFAM" id="SSF88659">
    <property type="entry name" value="Sigma3 and sigma4 domains of RNA polymerase sigma factors"/>
    <property type="match status" value="1"/>
</dbReference>
<evidence type="ECO:0000259" key="7">
    <source>
        <dbReference type="Pfam" id="PF04545"/>
    </source>
</evidence>
<keyword evidence="2" id="KW-0805">Transcription regulation</keyword>
<dbReference type="InterPro" id="IPR007630">
    <property type="entry name" value="RNA_pol_sigma70_r4"/>
</dbReference>
<keyword evidence="4" id="KW-0238">DNA-binding</keyword>
<keyword evidence="5" id="KW-0804">Transcription</keyword>
<evidence type="ECO:0000313" key="9">
    <source>
        <dbReference type="Proteomes" id="UP001151071"/>
    </source>
</evidence>
<dbReference type="GO" id="GO:0003677">
    <property type="term" value="F:DNA binding"/>
    <property type="evidence" value="ECO:0007669"/>
    <property type="project" value="UniProtKB-KW"/>
</dbReference>
<feature type="domain" description="RNA polymerase sigma-70 region 2" evidence="6">
    <location>
        <begin position="26"/>
        <end position="93"/>
    </location>
</feature>
<accession>A0A9X3TNX8</accession>
<dbReference type="PANTHER" id="PTHR43133:SF62">
    <property type="entry name" value="RNA POLYMERASE SIGMA FACTOR SIGZ"/>
    <property type="match status" value="1"/>
</dbReference>
<evidence type="ECO:0000256" key="1">
    <source>
        <dbReference type="ARBA" id="ARBA00010641"/>
    </source>
</evidence>
<dbReference type="Gene3D" id="1.10.1740.10">
    <property type="match status" value="1"/>
</dbReference>
<dbReference type="InterPro" id="IPR036388">
    <property type="entry name" value="WH-like_DNA-bd_sf"/>
</dbReference>
<dbReference type="EMBL" id="JAPYYP010000004">
    <property type="protein sequence ID" value="MDA5107847.1"/>
    <property type="molecule type" value="Genomic_DNA"/>
</dbReference>
<evidence type="ECO:0000256" key="3">
    <source>
        <dbReference type="ARBA" id="ARBA00023082"/>
    </source>
</evidence>
<evidence type="ECO:0000256" key="4">
    <source>
        <dbReference type="ARBA" id="ARBA00023125"/>
    </source>
</evidence>
<keyword evidence="9" id="KW-1185">Reference proteome</keyword>
<dbReference type="InterPro" id="IPR007627">
    <property type="entry name" value="RNA_pol_sigma70_r2"/>
</dbReference>
<evidence type="ECO:0000256" key="2">
    <source>
        <dbReference type="ARBA" id="ARBA00023015"/>
    </source>
</evidence>
<dbReference type="RefSeq" id="WP_271139657.1">
    <property type="nucleotide sequence ID" value="NZ_JAPYYP010000004.1"/>
</dbReference>
<dbReference type="Pfam" id="PF04542">
    <property type="entry name" value="Sigma70_r2"/>
    <property type="match status" value="1"/>
</dbReference>
<dbReference type="InterPro" id="IPR014284">
    <property type="entry name" value="RNA_pol_sigma-70_dom"/>
</dbReference>
<dbReference type="AlphaFoldDB" id="A0A9X3TNX8"/>
<dbReference type="NCBIfam" id="TIGR02937">
    <property type="entry name" value="sigma70-ECF"/>
    <property type="match status" value="1"/>
</dbReference>